<sequence length="88" mass="10460">MLTLISICTYLFYAHKDSLLNLVGLKSDETENENKNTTNVETKFKNEKIRKSLSDSDLHRKKFILRTYSDVDFNIKFHKRNLHNKIKL</sequence>
<evidence type="ECO:0000313" key="2">
    <source>
        <dbReference type="Proteomes" id="UP000220158"/>
    </source>
</evidence>
<name>A0A1J1HA80_PLARL</name>
<organism evidence="1 2">
    <name type="scientific">Plasmodium relictum</name>
    <dbReference type="NCBI Taxonomy" id="85471"/>
    <lineage>
        <taxon>Eukaryota</taxon>
        <taxon>Sar</taxon>
        <taxon>Alveolata</taxon>
        <taxon>Apicomplexa</taxon>
        <taxon>Aconoidasida</taxon>
        <taxon>Haemosporida</taxon>
        <taxon>Plasmodiidae</taxon>
        <taxon>Plasmodium</taxon>
        <taxon>Plasmodium (Haemamoeba)</taxon>
    </lineage>
</organism>
<dbReference type="OMA" id="VCSYLYY"/>
<gene>
    <name evidence="1" type="ORF">PRELSG_1405300</name>
</gene>
<dbReference type="RefSeq" id="XP_028534844.1">
    <property type="nucleotide sequence ID" value="XM_028679096.1"/>
</dbReference>
<dbReference type="GeneID" id="39738483"/>
<dbReference type="EMBL" id="LN835309">
    <property type="protein sequence ID" value="CRH02323.1"/>
    <property type="molecule type" value="Genomic_DNA"/>
</dbReference>
<accession>A0A1J1HA80</accession>
<keyword evidence="2" id="KW-1185">Reference proteome</keyword>
<dbReference type="KEGG" id="prel:PRELSG_1405300"/>
<dbReference type="AlphaFoldDB" id="A0A1J1HA80"/>
<dbReference type="VEuPathDB" id="PlasmoDB:PRELSG_1405300"/>
<reference evidence="1 2" key="1">
    <citation type="submission" date="2015-04" db="EMBL/GenBank/DDBJ databases">
        <authorList>
            <consortium name="Pathogen Informatics"/>
        </authorList>
    </citation>
    <scope>NUCLEOTIDE SEQUENCE [LARGE SCALE GENOMIC DNA]</scope>
    <source>
        <strain evidence="1 2">SGS1</strain>
    </source>
</reference>
<dbReference type="Proteomes" id="UP000220158">
    <property type="component" value="Chromosome 14"/>
</dbReference>
<evidence type="ECO:0000313" key="1">
    <source>
        <dbReference type="EMBL" id="CRH02323.1"/>
    </source>
</evidence>
<dbReference type="OrthoDB" id="376496at2759"/>
<proteinExistence type="predicted"/>
<protein>
    <submittedName>
        <fullName evidence="1">Uncharacterized protein</fullName>
    </submittedName>
</protein>